<dbReference type="PANTHER" id="PTHR39210:SF1">
    <property type="entry name" value="HEPARIN-SULFATE LYASE"/>
    <property type="match status" value="1"/>
</dbReference>
<dbReference type="Pfam" id="PF07940">
    <property type="entry name" value="Hepar_II_III_C"/>
    <property type="match status" value="1"/>
</dbReference>
<evidence type="ECO:0000256" key="1">
    <source>
        <dbReference type="ARBA" id="ARBA00004418"/>
    </source>
</evidence>
<dbReference type="SUPFAM" id="SSF48230">
    <property type="entry name" value="Chondroitin AC/alginate lyase"/>
    <property type="match status" value="1"/>
</dbReference>
<reference evidence="7" key="1">
    <citation type="submission" date="2016-06" db="EMBL/GenBank/DDBJ databases">
        <authorList>
            <person name="Varghese N."/>
        </authorList>
    </citation>
    <scope>NUCLEOTIDE SEQUENCE [LARGE SCALE GENOMIC DNA]</scope>
    <source>
        <strain evidence="7">DSM 45555</strain>
    </source>
</reference>
<dbReference type="InterPro" id="IPR012480">
    <property type="entry name" value="Hepar_II_III_C"/>
</dbReference>
<dbReference type="Proteomes" id="UP000198551">
    <property type="component" value="Unassembled WGS sequence"/>
</dbReference>
<dbReference type="GO" id="GO:0042597">
    <property type="term" value="C:periplasmic space"/>
    <property type="evidence" value="ECO:0007669"/>
    <property type="project" value="UniProtKB-SubCell"/>
</dbReference>
<dbReference type="Gene3D" id="1.50.10.100">
    <property type="entry name" value="Chondroitin AC/alginate lyase"/>
    <property type="match status" value="1"/>
</dbReference>
<feature type="domain" description="Heparinase II/III-like C-terminal" evidence="5">
    <location>
        <begin position="308"/>
        <end position="457"/>
    </location>
</feature>
<dbReference type="Gene3D" id="2.70.98.70">
    <property type="match status" value="1"/>
</dbReference>
<organism evidence="6 7">
    <name type="scientific">Micromonospora marina</name>
    <dbReference type="NCBI Taxonomy" id="307120"/>
    <lineage>
        <taxon>Bacteria</taxon>
        <taxon>Bacillati</taxon>
        <taxon>Actinomycetota</taxon>
        <taxon>Actinomycetes</taxon>
        <taxon>Micromonosporales</taxon>
        <taxon>Micromonosporaceae</taxon>
        <taxon>Micromonospora</taxon>
    </lineage>
</organism>
<sequence>MTDTTVAPSTSRPAPPAARGGWWHAYVCPAHGVELEHEGLLSGAFPDGGARCRHGCRVDEPAVRGAWTVLAHQACARQIRALARSPHAADRYTAVDLLTGYARQYAALGAAPHEGAADWMLRGRLFHQALTEAIWAVTVGQAARALREAGHPLPAEVTELLRALATAAGQARDALIGAGRFDSNYTAWLIAAGAVCSGRPEWLTGPHGLCAHVPAAVRPDGWEWEGSTYYHGFVLRAYLLALHAMPHVDVPGEVRDRLTAMVGVLESLTTSGGLLPALHDGPYDRPPAAYELAELRELLPLLGVPPTPTEPVTLHSSAGYAVLRGAGLHAVVDFGPHGGSHGHLDKLALYLYGADTPWQPDPGQVPYAHRGWRRHYASTAAHPTFSVDGSDQAECAGYLIGHDNRSVAVGCDTAYPGVTARRELALRDGALVDELTVETDRPRLVVAHLRPDVDLTVWPGAGGALETAWAGRQKLRGSHTASVPADVLCRPGPGPADDPQRVRTWVDWTVPDATAVTFRSVYRMGT</sequence>
<dbReference type="GO" id="GO:0016829">
    <property type="term" value="F:lyase activity"/>
    <property type="evidence" value="ECO:0007669"/>
    <property type="project" value="UniProtKB-KW"/>
</dbReference>
<dbReference type="InterPro" id="IPR008929">
    <property type="entry name" value="Chondroitin_lyas"/>
</dbReference>
<keyword evidence="4" id="KW-0456">Lyase</keyword>
<proteinExistence type="predicted"/>
<evidence type="ECO:0000259" key="5">
    <source>
        <dbReference type="Pfam" id="PF07940"/>
    </source>
</evidence>
<keyword evidence="7" id="KW-1185">Reference proteome</keyword>
<accession>A0A1C4ZCM9</accession>
<protein>
    <submittedName>
        <fullName evidence="6">Heparinase II/III-like protein</fullName>
    </submittedName>
</protein>
<evidence type="ECO:0000256" key="2">
    <source>
        <dbReference type="ARBA" id="ARBA00022729"/>
    </source>
</evidence>
<evidence type="ECO:0000313" key="7">
    <source>
        <dbReference type="Proteomes" id="UP000198551"/>
    </source>
</evidence>
<dbReference type="RefSeq" id="WP_141708216.1">
    <property type="nucleotide sequence ID" value="NZ_FMCV01000016.1"/>
</dbReference>
<dbReference type="EMBL" id="FMCV01000016">
    <property type="protein sequence ID" value="SCF30674.1"/>
    <property type="molecule type" value="Genomic_DNA"/>
</dbReference>
<dbReference type="AlphaFoldDB" id="A0A1C4ZCM9"/>
<name>A0A1C4ZCM9_9ACTN</name>
<keyword evidence="2" id="KW-0732">Signal</keyword>
<evidence type="ECO:0000256" key="4">
    <source>
        <dbReference type="ARBA" id="ARBA00023239"/>
    </source>
</evidence>
<dbReference type="PANTHER" id="PTHR39210">
    <property type="entry name" value="HEPARIN-SULFATE LYASE"/>
    <property type="match status" value="1"/>
</dbReference>
<evidence type="ECO:0000313" key="6">
    <source>
        <dbReference type="EMBL" id="SCF30674.1"/>
    </source>
</evidence>
<gene>
    <name evidence="6" type="ORF">GA0070215_11639</name>
</gene>
<comment type="subcellular location">
    <subcellularLocation>
        <location evidence="1">Periplasm</location>
    </subcellularLocation>
</comment>
<keyword evidence="3" id="KW-0574">Periplasm</keyword>
<evidence type="ECO:0000256" key="3">
    <source>
        <dbReference type="ARBA" id="ARBA00022764"/>
    </source>
</evidence>